<gene>
    <name evidence="4" type="ORF">jhhlp_002757</name>
</gene>
<dbReference type="Gene3D" id="3.40.50.720">
    <property type="entry name" value="NAD(P)-binding Rossmann-like Domain"/>
    <property type="match status" value="1"/>
</dbReference>
<keyword evidence="5" id="KW-1185">Reference proteome</keyword>
<comment type="caution">
    <text evidence="4">The sequence shown here is derived from an EMBL/GenBank/DDBJ whole genome shotgun (WGS) entry which is preliminary data.</text>
</comment>
<dbReference type="EMBL" id="NLAX01000008">
    <property type="protein sequence ID" value="PKS10998.1"/>
    <property type="molecule type" value="Genomic_DNA"/>
</dbReference>
<organism evidence="4 5">
    <name type="scientific">Lomentospora prolificans</name>
    <dbReference type="NCBI Taxonomy" id="41688"/>
    <lineage>
        <taxon>Eukaryota</taxon>
        <taxon>Fungi</taxon>
        <taxon>Dikarya</taxon>
        <taxon>Ascomycota</taxon>
        <taxon>Pezizomycotina</taxon>
        <taxon>Sordariomycetes</taxon>
        <taxon>Hypocreomycetidae</taxon>
        <taxon>Microascales</taxon>
        <taxon>Microascaceae</taxon>
        <taxon>Lomentospora</taxon>
    </lineage>
</organism>
<dbReference type="Pfam" id="PF00107">
    <property type="entry name" value="ADH_zinc_N"/>
    <property type="match status" value="1"/>
</dbReference>
<reference evidence="4 5" key="1">
    <citation type="journal article" date="2017" name="G3 (Bethesda)">
        <title>First Draft Genome Sequence of the Pathogenic Fungus Lomentospora prolificans (Formerly Scedosporium prolificans).</title>
        <authorList>
            <person name="Luo R."/>
            <person name="Zimin A."/>
            <person name="Workman R."/>
            <person name="Fan Y."/>
            <person name="Pertea G."/>
            <person name="Grossman N."/>
            <person name="Wear M.P."/>
            <person name="Jia B."/>
            <person name="Miller H."/>
            <person name="Casadevall A."/>
            <person name="Timp W."/>
            <person name="Zhang S.X."/>
            <person name="Salzberg S.L."/>
        </authorList>
    </citation>
    <scope>NUCLEOTIDE SEQUENCE [LARGE SCALE GENOMIC DNA]</scope>
    <source>
        <strain evidence="4 5">JHH-5317</strain>
    </source>
</reference>
<dbReference type="InParanoid" id="A0A2N3NEZ4"/>
<dbReference type="VEuPathDB" id="FungiDB:jhhlp_002757"/>
<dbReference type="STRING" id="41688.A0A2N3NEZ4"/>
<sequence>MAPTSCEALVIRGTKGSGLSLVKDSIKVPTPGENQYLVKISHVAQNPTDVQAFDGGVFEDGSILGCDFVGTVEGIGPGASSETKGKHIAGLIWGGEIKGLGGYSQYTVADSAISFPVPDSTPLEQAATIPLASATAELALFSKHCLAIDKSAKGTPVLIWGGASSVGNYAIQIAALHGLEVITTCSPKHFDFVRSLGARHAFDYKDDKVVDKIKDAVPNLEYVFDTIGNSSSSATASQAINKSGGGLCTVRPGKANTEKVTEWTKVTDVLVWTAFLKEHRYAQFHWPVLKDDHDLVADFFAKMPKLLQEGKIKPNNTKVLDGGLDAVTNGFQEYRDGKISGYKIVYKLT</sequence>
<dbReference type="SUPFAM" id="SSF51735">
    <property type="entry name" value="NAD(P)-binding Rossmann-fold domains"/>
    <property type="match status" value="1"/>
</dbReference>
<dbReference type="GO" id="GO:0016651">
    <property type="term" value="F:oxidoreductase activity, acting on NAD(P)H"/>
    <property type="evidence" value="ECO:0007669"/>
    <property type="project" value="InterPro"/>
</dbReference>
<keyword evidence="2" id="KW-0560">Oxidoreductase</keyword>
<proteinExistence type="inferred from homology"/>
<protein>
    <recommendedName>
        <fullName evidence="3">Enoyl reductase (ER) domain-containing protein</fullName>
    </recommendedName>
</protein>
<dbReference type="InterPro" id="IPR013154">
    <property type="entry name" value="ADH-like_N"/>
</dbReference>
<dbReference type="InterPro" id="IPR020843">
    <property type="entry name" value="ER"/>
</dbReference>
<dbReference type="PANTHER" id="PTHR45348">
    <property type="entry name" value="HYPOTHETICAL OXIDOREDUCTASE (EUROFUNG)"/>
    <property type="match status" value="1"/>
</dbReference>
<evidence type="ECO:0000256" key="1">
    <source>
        <dbReference type="ARBA" id="ARBA00008072"/>
    </source>
</evidence>
<dbReference type="SUPFAM" id="SSF50129">
    <property type="entry name" value="GroES-like"/>
    <property type="match status" value="1"/>
</dbReference>
<accession>A0A2N3NEZ4</accession>
<name>A0A2N3NEZ4_9PEZI</name>
<dbReference type="SMART" id="SM00829">
    <property type="entry name" value="PKS_ER"/>
    <property type="match status" value="1"/>
</dbReference>
<evidence type="ECO:0000259" key="3">
    <source>
        <dbReference type="SMART" id="SM00829"/>
    </source>
</evidence>
<dbReference type="Pfam" id="PF08240">
    <property type="entry name" value="ADH_N"/>
    <property type="match status" value="1"/>
</dbReference>
<evidence type="ECO:0000256" key="2">
    <source>
        <dbReference type="ARBA" id="ARBA00023002"/>
    </source>
</evidence>
<dbReference type="InterPro" id="IPR036291">
    <property type="entry name" value="NAD(P)-bd_dom_sf"/>
</dbReference>
<dbReference type="InterPro" id="IPR047122">
    <property type="entry name" value="Trans-enoyl_RdTase-like"/>
</dbReference>
<dbReference type="InterPro" id="IPR011032">
    <property type="entry name" value="GroES-like_sf"/>
</dbReference>
<dbReference type="Gene3D" id="3.90.180.10">
    <property type="entry name" value="Medium-chain alcohol dehydrogenases, catalytic domain"/>
    <property type="match status" value="1"/>
</dbReference>
<comment type="similarity">
    <text evidence="1">Belongs to the zinc-containing alcohol dehydrogenase family.</text>
</comment>
<dbReference type="PANTHER" id="PTHR45348:SF2">
    <property type="entry name" value="ZINC-TYPE ALCOHOL DEHYDROGENASE-LIKE PROTEIN C2E1P3.01"/>
    <property type="match status" value="1"/>
</dbReference>
<evidence type="ECO:0000313" key="5">
    <source>
        <dbReference type="Proteomes" id="UP000233524"/>
    </source>
</evidence>
<dbReference type="Proteomes" id="UP000233524">
    <property type="component" value="Unassembled WGS sequence"/>
</dbReference>
<dbReference type="InterPro" id="IPR013149">
    <property type="entry name" value="ADH-like_C"/>
</dbReference>
<dbReference type="AlphaFoldDB" id="A0A2N3NEZ4"/>
<dbReference type="CDD" id="cd08249">
    <property type="entry name" value="enoyl_reductase_like"/>
    <property type="match status" value="1"/>
</dbReference>
<dbReference type="OrthoDB" id="9992527at2759"/>
<evidence type="ECO:0000313" key="4">
    <source>
        <dbReference type="EMBL" id="PKS10998.1"/>
    </source>
</evidence>
<feature type="domain" description="Enoyl reductase (ER)" evidence="3">
    <location>
        <begin position="16"/>
        <end position="345"/>
    </location>
</feature>